<evidence type="ECO:0000313" key="1">
    <source>
        <dbReference type="EMBL" id="MBU2950978.1"/>
    </source>
</evidence>
<gene>
    <name evidence="1" type="ORF">KO493_09730</name>
</gene>
<comment type="caution">
    <text evidence="1">The sequence shown here is derived from an EMBL/GenBank/DDBJ whole genome shotgun (WGS) entry which is preliminary data.</text>
</comment>
<organism evidence="1 2">
    <name type="scientific">Pseudotamlana agarivorans</name>
    <dbReference type="NCBI Taxonomy" id="481183"/>
    <lineage>
        <taxon>Bacteria</taxon>
        <taxon>Pseudomonadati</taxon>
        <taxon>Bacteroidota</taxon>
        <taxon>Flavobacteriia</taxon>
        <taxon>Flavobacteriales</taxon>
        <taxon>Flavobacteriaceae</taxon>
        <taxon>Pseudotamlana</taxon>
    </lineage>
</organism>
<dbReference type="Proteomes" id="UP001647509">
    <property type="component" value="Unassembled WGS sequence"/>
</dbReference>
<name>A0ACC5U9S1_9FLAO</name>
<protein>
    <submittedName>
        <fullName evidence="1">Uncharacterized protein</fullName>
    </submittedName>
</protein>
<dbReference type="EMBL" id="JAHKPD010000013">
    <property type="protein sequence ID" value="MBU2950978.1"/>
    <property type="molecule type" value="Genomic_DNA"/>
</dbReference>
<sequence length="154" mass="17150">MKNINKIIGLLLLVVSIVSCEEESKFPESNIALTPVYSITNISNESTIKQINVYKEQPLTIEFLTDVNLLSFESTGYNDASTDTDYVISWTVEKEIITEDSDGNEVVENFSVERLVNASKIDGIGTMDVVINYADNSTVTTLHDVTVLEDEVYN</sequence>
<keyword evidence="2" id="KW-1185">Reference proteome</keyword>
<accession>A0ACC5U9S1</accession>
<proteinExistence type="predicted"/>
<evidence type="ECO:0000313" key="2">
    <source>
        <dbReference type="Proteomes" id="UP001647509"/>
    </source>
</evidence>
<reference evidence="1" key="1">
    <citation type="submission" date="2021-05" db="EMBL/GenBank/DDBJ databases">
        <title>Draft genomes of bacteria isolated from model marine particles.</title>
        <authorList>
            <person name="Datta M.S."/>
            <person name="Schwartzman J.A."/>
            <person name="Enke T.N."/>
            <person name="Saavedra J."/>
            <person name="Cermak N."/>
            <person name="Cordero O.X."/>
        </authorList>
    </citation>
    <scope>NUCLEOTIDE SEQUENCE</scope>
    <source>
        <strain evidence="1">I2M19</strain>
    </source>
</reference>